<evidence type="ECO:0000259" key="3">
    <source>
        <dbReference type="Pfam" id="PF00135"/>
    </source>
</evidence>
<dbReference type="PANTHER" id="PTHR43918:SF4">
    <property type="entry name" value="CARBOXYLIC ESTER HYDROLASE"/>
    <property type="match status" value="1"/>
</dbReference>
<dbReference type="EMBL" id="JAADYS010001354">
    <property type="protein sequence ID" value="KAF4463440.1"/>
    <property type="molecule type" value="Genomic_DNA"/>
</dbReference>
<evidence type="ECO:0000313" key="5">
    <source>
        <dbReference type="Proteomes" id="UP000554235"/>
    </source>
</evidence>
<proteinExistence type="inferred from homology"/>
<comment type="caution">
    <text evidence="4">The sequence shown here is derived from an EMBL/GenBank/DDBJ whole genome shotgun (WGS) entry which is preliminary data.</text>
</comment>
<evidence type="ECO:0000313" key="4">
    <source>
        <dbReference type="EMBL" id="KAF4463440.1"/>
    </source>
</evidence>
<keyword evidence="5" id="KW-1185">Reference proteome</keyword>
<accession>A0A8H4P8Q4</accession>
<name>A0A8H4P8Q4_9HYPO</name>
<sequence length="239" mass="25435">MGESAGASSVGFHLLAYGGRDDGLFSAAIAQSGGPLSTLLTIRTASERESDFDMVLQETGCANSTDSLACLRKVPAEVLRQAGQRLPISMAVDGDMVRHSGTQLRQGCFVRVPLLIGTTRNEGTSFVQQTAQGPINIEGDFIKVVGGSLGNMAVPKEAIQRWAELYQLEVDAPSDGGLGTVLPNPGVEYGSQYGKTTLWMGDVMFTAGRRHSSQAWADHQVPGYSFSLTLCQLPLTLKP</sequence>
<dbReference type="InterPro" id="IPR029058">
    <property type="entry name" value="AB_hydrolase_fold"/>
</dbReference>
<dbReference type="InterPro" id="IPR050654">
    <property type="entry name" value="AChE-related_enzymes"/>
</dbReference>
<evidence type="ECO:0000256" key="1">
    <source>
        <dbReference type="ARBA" id="ARBA00005964"/>
    </source>
</evidence>
<dbReference type="AlphaFoldDB" id="A0A8H4P8Q4"/>
<reference evidence="4 5" key="1">
    <citation type="submission" date="2020-01" db="EMBL/GenBank/DDBJ databases">
        <title>Identification and distribution of gene clusters putatively required for synthesis of sphingolipid metabolism inhibitors in phylogenetically diverse species of the filamentous fungus Fusarium.</title>
        <authorList>
            <person name="Kim H.-S."/>
            <person name="Busman M."/>
            <person name="Brown D.W."/>
            <person name="Divon H."/>
            <person name="Uhlig S."/>
            <person name="Proctor R.H."/>
        </authorList>
    </citation>
    <scope>NUCLEOTIDE SEQUENCE [LARGE SCALE GENOMIC DNA]</scope>
    <source>
        <strain evidence="4 5">NRRL 20459</strain>
    </source>
</reference>
<keyword evidence="2" id="KW-0378">Hydrolase</keyword>
<dbReference type="InterPro" id="IPR002018">
    <property type="entry name" value="CarbesteraseB"/>
</dbReference>
<dbReference type="Gene3D" id="3.40.50.1820">
    <property type="entry name" value="alpha/beta hydrolase"/>
    <property type="match status" value="1"/>
</dbReference>
<dbReference type="SUPFAM" id="SSF53474">
    <property type="entry name" value="alpha/beta-Hydrolases"/>
    <property type="match status" value="1"/>
</dbReference>
<dbReference type="PANTHER" id="PTHR43918">
    <property type="entry name" value="ACETYLCHOLINESTERASE"/>
    <property type="match status" value="1"/>
</dbReference>
<feature type="domain" description="Carboxylesterase type B" evidence="3">
    <location>
        <begin position="1"/>
        <end position="137"/>
    </location>
</feature>
<protein>
    <submittedName>
        <fullName evidence="4">Lipase 2</fullName>
    </submittedName>
</protein>
<gene>
    <name evidence="4" type="ORF">FALBO_9734</name>
</gene>
<dbReference type="Pfam" id="PF00135">
    <property type="entry name" value="COesterase"/>
    <property type="match status" value="1"/>
</dbReference>
<dbReference type="Proteomes" id="UP000554235">
    <property type="component" value="Unassembled WGS sequence"/>
</dbReference>
<dbReference type="OrthoDB" id="408631at2759"/>
<dbReference type="GO" id="GO:0052689">
    <property type="term" value="F:carboxylic ester hydrolase activity"/>
    <property type="evidence" value="ECO:0007669"/>
    <property type="project" value="TreeGrafter"/>
</dbReference>
<comment type="similarity">
    <text evidence="1">Belongs to the type-B carboxylesterase/lipase family.</text>
</comment>
<evidence type="ECO:0000256" key="2">
    <source>
        <dbReference type="ARBA" id="ARBA00022801"/>
    </source>
</evidence>
<organism evidence="4 5">
    <name type="scientific">Fusarium albosuccineum</name>
    <dbReference type="NCBI Taxonomy" id="1237068"/>
    <lineage>
        <taxon>Eukaryota</taxon>
        <taxon>Fungi</taxon>
        <taxon>Dikarya</taxon>
        <taxon>Ascomycota</taxon>
        <taxon>Pezizomycotina</taxon>
        <taxon>Sordariomycetes</taxon>
        <taxon>Hypocreomycetidae</taxon>
        <taxon>Hypocreales</taxon>
        <taxon>Nectriaceae</taxon>
        <taxon>Fusarium</taxon>
        <taxon>Fusarium decemcellulare species complex</taxon>
    </lineage>
</organism>